<reference evidence="1" key="1">
    <citation type="submission" date="2022-10" db="EMBL/GenBank/DDBJ databases">
        <title>Culturing micro-colonial fungi from biological soil crusts in the Mojave desert and describing Neophaeococcomyces mojavensis, and introducing the new genera and species Taxawa tesnikishii.</title>
        <authorList>
            <person name="Kurbessoian T."/>
            <person name="Stajich J.E."/>
        </authorList>
    </citation>
    <scope>NUCLEOTIDE SEQUENCE</scope>
    <source>
        <strain evidence="1">JES_112</strain>
    </source>
</reference>
<gene>
    <name evidence="1" type="ORF">H2198_001997</name>
</gene>
<dbReference type="Proteomes" id="UP001172386">
    <property type="component" value="Unassembled WGS sequence"/>
</dbReference>
<proteinExistence type="predicted"/>
<evidence type="ECO:0000313" key="1">
    <source>
        <dbReference type="EMBL" id="KAJ9661429.1"/>
    </source>
</evidence>
<sequence length="362" mass="38478">MAASNQPTNTAAWLDEAGASFSIREAPMPEPGPDEVIIKTAALAVNPVDAARQALGFLIQSYPWIFGCDGAGVITAVGSDIRENDLKVGDRVIALSDEWSVHKPSHGMYQRYVAVSTKYTCKIPDAVSFEDGVVLPLGILTATSMMFEKDNLELSWPVDEEKGVTAPMGKGKPGTEKEVVVIWGGSSSVGACAVQLAKAAGYKVVGTARKVNFGLLEECGADATFDHTDEDVVDKLCKWVEERGLKLAGVAAAISSDDALSKCGLIAQRLDGMKWVSTSRAKGISPVPEMPEGVQASNALGIEEPELQEHIFKKWMSAALESRQLKCKPNANIVGTGLGSLDEACALMRKGVSGQKIVVKLE</sequence>
<dbReference type="EMBL" id="JAPDRQ010000023">
    <property type="protein sequence ID" value="KAJ9661429.1"/>
    <property type="molecule type" value="Genomic_DNA"/>
</dbReference>
<organism evidence="1 2">
    <name type="scientific">Neophaeococcomyces mojaviensis</name>
    <dbReference type="NCBI Taxonomy" id="3383035"/>
    <lineage>
        <taxon>Eukaryota</taxon>
        <taxon>Fungi</taxon>
        <taxon>Dikarya</taxon>
        <taxon>Ascomycota</taxon>
        <taxon>Pezizomycotina</taxon>
        <taxon>Eurotiomycetes</taxon>
        <taxon>Chaetothyriomycetidae</taxon>
        <taxon>Chaetothyriales</taxon>
        <taxon>Chaetothyriales incertae sedis</taxon>
        <taxon>Neophaeococcomyces</taxon>
    </lineage>
</organism>
<keyword evidence="2" id="KW-1185">Reference proteome</keyword>
<accession>A0ACC3AFI5</accession>
<protein>
    <submittedName>
        <fullName evidence="1">Uncharacterized protein</fullName>
    </submittedName>
</protein>
<comment type="caution">
    <text evidence="1">The sequence shown here is derived from an EMBL/GenBank/DDBJ whole genome shotgun (WGS) entry which is preliminary data.</text>
</comment>
<evidence type="ECO:0000313" key="2">
    <source>
        <dbReference type="Proteomes" id="UP001172386"/>
    </source>
</evidence>
<name>A0ACC3AFI5_9EURO</name>